<reference evidence="5 6" key="1">
    <citation type="submission" date="2018-07" db="EMBL/GenBank/DDBJ databases">
        <title>Anaerosacharophilus polymeroproducens gen. nov. sp. nov., an anaerobic bacterium isolated from salt field.</title>
        <authorList>
            <person name="Kim W."/>
            <person name="Yang S.-H."/>
            <person name="Oh J."/>
            <person name="Lee J.-H."/>
            <person name="Kwon K.K."/>
        </authorList>
    </citation>
    <scope>NUCLEOTIDE SEQUENCE [LARGE SCALE GENOMIC DNA]</scope>
    <source>
        <strain evidence="5 6">MCWD5</strain>
    </source>
</reference>
<dbReference type="Proteomes" id="UP000255036">
    <property type="component" value="Unassembled WGS sequence"/>
</dbReference>
<evidence type="ECO:0000256" key="4">
    <source>
        <dbReference type="SAM" id="SignalP"/>
    </source>
</evidence>
<dbReference type="RefSeq" id="WP_115483463.1">
    <property type="nucleotide sequence ID" value="NZ_QRCT01000050.1"/>
</dbReference>
<evidence type="ECO:0000256" key="2">
    <source>
        <dbReference type="ARBA" id="ARBA00022989"/>
    </source>
</evidence>
<feature type="transmembrane region" description="Helical" evidence="3">
    <location>
        <begin position="99"/>
        <end position="117"/>
    </location>
</feature>
<gene>
    <name evidence="5" type="ORF">DWV06_17340</name>
</gene>
<feature type="transmembrane region" description="Helical" evidence="3">
    <location>
        <begin position="70"/>
        <end position="92"/>
    </location>
</feature>
<accession>A0A371ARW7</accession>
<proteinExistence type="predicted"/>
<dbReference type="Pfam" id="PF07155">
    <property type="entry name" value="ECF-ribofla_trS"/>
    <property type="match status" value="1"/>
</dbReference>
<keyword evidence="1 3" id="KW-0812">Transmembrane</keyword>
<dbReference type="EMBL" id="QRCT01000050">
    <property type="protein sequence ID" value="RDU22282.1"/>
    <property type="molecule type" value="Genomic_DNA"/>
</dbReference>
<dbReference type="OrthoDB" id="411368at2"/>
<evidence type="ECO:0000313" key="6">
    <source>
        <dbReference type="Proteomes" id="UP000255036"/>
    </source>
</evidence>
<keyword evidence="6" id="KW-1185">Reference proteome</keyword>
<dbReference type="PANTHER" id="PTHR37815">
    <property type="entry name" value="UPF0397 PROTEIN BC_2624-RELATED"/>
    <property type="match status" value="1"/>
</dbReference>
<evidence type="ECO:0000256" key="3">
    <source>
        <dbReference type="SAM" id="Phobius"/>
    </source>
</evidence>
<dbReference type="PANTHER" id="PTHR37815:SF3">
    <property type="entry name" value="UPF0397 PROTEIN SPR0429"/>
    <property type="match status" value="1"/>
</dbReference>
<organism evidence="5 6">
    <name type="scientific">Anaerosacchariphilus polymeriproducens</name>
    <dbReference type="NCBI Taxonomy" id="1812858"/>
    <lineage>
        <taxon>Bacteria</taxon>
        <taxon>Bacillati</taxon>
        <taxon>Bacillota</taxon>
        <taxon>Clostridia</taxon>
        <taxon>Lachnospirales</taxon>
        <taxon>Lachnospiraceae</taxon>
        <taxon>Anaerosacchariphilus</taxon>
    </lineage>
</organism>
<evidence type="ECO:0000256" key="1">
    <source>
        <dbReference type="ARBA" id="ARBA00022692"/>
    </source>
</evidence>
<feature type="chain" id="PRO_5039082657" evidence="4">
    <location>
        <begin position="21"/>
        <end position="176"/>
    </location>
</feature>
<name>A0A371ARW7_9FIRM</name>
<feature type="signal peptide" evidence="4">
    <location>
        <begin position="1"/>
        <end position="20"/>
    </location>
</feature>
<keyword evidence="3" id="KW-0472">Membrane</keyword>
<sequence length="176" mass="18674">MKKTNTLVIASLLASLTCIATTFFKINTPPNGYIHLGDGFVLLSGALLGPYVGGLAAGTGSMLADIFSGYAAYAPATFIIKALAALTCGFIYQKLIKNIIIGGILGEIIVIAGYFLYDTFLKLSSIGEWNHTAFSTALLSTLPTIPLNCIQGIVGIVITVILLPIVNRFYKSYTSQ</sequence>
<feature type="transmembrane region" description="Helical" evidence="3">
    <location>
        <begin position="145"/>
        <end position="166"/>
    </location>
</feature>
<dbReference type="Gene3D" id="1.10.1760.20">
    <property type="match status" value="1"/>
</dbReference>
<keyword evidence="2 3" id="KW-1133">Transmembrane helix</keyword>
<protein>
    <submittedName>
        <fullName evidence="5">ECF transporter S component</fullName>
    </submittedName>
</protein>
<comment type="caution">
    <text evidence="5">The sequence shown here is derived from an EMBL/GenBank/DDBJ whole genome shotgun (WGS) entry which is preliminary data.</text>
</comment>
<dbReference type="InterPro" id="IPR009825">
    <property type="entry name" value="ECF_substrate-spec-like"/>
</dbReference>
<evidence type="ECO:0000313" key="5">
    <source>
        <dbReference type="EMBL" id="RDU22282.1"/>
    </source>
</evidence>
<dbReference type="AlphaFoldDB" id="A0A371ARW7"/>
<dbReference type="GO" id="GO:0016020">
    <property type="term" value="C:membrane"/>
    <property type="evidence" value="ECO:0007669"/>
    <property type="project" value="InterPro"/>
</dbReference>
<keyword evidence="4" id="KW-0732">Signal</keyword>